<dbReference type="InterPro" id="IPR045214">
    <property type="entry name" value="Surf1/Surf4"/>
</dbReference>
<dbReference type="Proteomes" id="UP000248795">
    <property type="component" value="Unassembled WGS sequence"/>
</dbReference>
<evidence type="ECO:0000256" key="1">
    <source>
        <dbReference type="ARBA" id="ARBA00004370"/>
    </source>
</evidence>
<organism evidence="7 8">
    <name type="scientific">Aestuariivirga litoralis</name>
    <dbReference type="NCBI Taxonomy" id="2650924"/>
    <lineage>
        <taxon>Bacteria</taxon>
        <taxon>Pseudomonadati</taxon>
        <taxon>Pseudomonadota</taxon>
        <taxon>Alphaproteobacteria</taxon>
        <taxon>Hyphomicrobiales</taxon>
        <taxon>Aestuariivirgaceae</taxon>
        <taxon>Aestuariivirga</taxon>
    </lineage>
</organism>
<proteinExistence type="inferred from homology"/>
<gene>
    <name evidence="7" type="ORF">DK847_16310</name>
</gene>
<dbReference type="RefSeq" id="WP_111199594.1">
    <property type="nucleotide sequence ID" value="NZ_QKVK01000008.1"/>
</dbReference>
<dbReference type="Pfam" id="PF02104">
    <property type="entry name" value="SURF1"/>
    <property type="match status" value="1"/>
</dbReference>
<evidence type="ECO:0000256" key="4">
    <source>
        <dbReference type="ARBA" id="ARBA00022989"/>
    </source>
</evidence>
<dbReference type="InterPro" id="IPR002994">
    <property type="entry name" value="Surf1/Shy1"/>
</dbReference>
<feature type="transmembrane region" description="Helical" evidence="6">
    <location>
        <begin position="12"/>
        <end position="31"/>
    </location>
</feature>
<evidence type="ECO:0000256" key="3">
    <source>
        <dbReference type="ARBA" id="ARBA00022692"/>
    </source>
</evidence>
<evidence type="ECO:0000313" key="7">
    <source>
        <dbReference type="EMBL" id="PZF75787.1"/>
    </source>
</evidence>
<reference evidence="8" key="1">
    <citation type="submission" date="2018-06" db="EMBL/GenBank/DDBJ databases">
        <title>Aestuariibacter litoralis strain KCTC 52945T.</title>
        <authorList>
            <person name="Li X."/>
            <person name="Salam N."/>
            <person name="Li J.-L."/>
            <person name="Chen Y.-M."/>
            <person name="Yang Z.-W."/>
            <person name="Zhang L.-Y."/>
            <person name="Han M.-X."/>
            <person name="Xiao M."/>
            <person name="Li W.-J."/>
        </authorList>
    </citation>
    <scope>NUCLEOTIDE SEQUENCE [LARGE SCALE GENOMIC DNA]</scope>
    <source>
        <strain evidence="8">KCTC 52945</strain>
    </source>
</reference>
<sequence>MIRPHQRPPRIWPVVIATLAGFAILMALGAWQVKRLAWKEALLAQLAANAAAPPVDLPTAFNMSRAGSNVEFVRVTFTGTYKTDAWMKMLSSYQGGQGWTILEPAASSDGWAVIVDRGKLPGQRLEHFDQPAGPQQIEGVIRTHPYGQGFFDPANDPKGNMWYWWDVKAMLAASGLPAELRPFPFIVQLLPSATTAEFPRPEEPKADLANNHLGYAITWFGLAATLLGVAGFYIYDLRRRRRNWDAGR</sequence>
<evidence type="ECO:0000256" key="5">
    <source>
        <dbReference type="ARBA" id="ARBA00023136"/>
    </source>
</evidence>
<keyword evidence="6" id="KW-1003">Cell membrane</keyword>
<comment type="similarity">
    <text evidence="2 6">Belongs to the SURF1 family.</text>
</comment>
<dbReference type="GO" id="GO:0005886">
    <property type="term" value="C:plasma membrane"/>
    <property type="evidence" value="ECO:0007669"/>
    <property type="project" value="UniProtKB-SubCell"/>
</dbReference>
<dbReference type="EMBL" id="QKVK01000008">
    <property type="protein sequence ID" value="PZF75787.1"/>
    <property type="molecule type" value="Genomic_DNA"/>
</dbReference>
<keyword evidence="8" id="KW-1185">Reference proteome</keyword>
<accession>A0A2W2BIS9</accession>
<comment type="subcellular location">
    <subcellularLocation>
        <location evidence="6">Cell membrane</location>
        <topology evidence="6">Multi-pass membrane protein</topology>
    </subcellularLocation>
    <subcellularLocation>
        <location evidence="1">Membrane</location>
    </subcellularLocation>
</comment>
<dbReference type="AlphaFoldDB" id="A0A2W2BIS9"/>
<evidence type="ECO:0000313" key="8">
    <source>
        <dbReference type="Proteomes" id="UP000248795"/>
    </source>
</evidence>
<comment type="caution">
    <text evidence="7">The sequence shown here is derived from an EMBL/GenBank/DDBJ whole genome shotgun (WGS) entry which is preliminary data.</text>
</comment>
<dbReference type="PANTHER" id="PTHR23427">
    <property type="entry name" value="SURFEIT LOCUS PROTEIN"/>
    <property type="match status" value="1"/>
</dbReference>
<dbReference type="PROSITE" id="PS50895">
    <property type="entry name" value="SURF1"/>
    <property type="match status" value="1"/>
</dbReference>
<keyword evidence="3 6" id="KW-0812">Transmembrane</keyword>
<dbReference type="PANTHER" id="PTHR23427:SF2">
    <property type="entry name" value="SURFEIT LOCUS PROTEIN 1"/>
    <property type="match status" value="1"/>
</dbReference>
<evidence type="ECO:0000256" key="2">
    <source>
        <dbReference type="ARBA" id="ARBA00007165"/>
    </source>
</evidence>
<keyword evidence="5 6" id="KW-0472">Membrane</keyword>
<evidence type="ECO:0000256" key="6">
    <source>
        <dbReference type="RuleBase" id="RU363076"/>
    </source>
</evidence>
<feature type="transmembrane region" description="Helical" evidence="6">
    <location>
        <begin position="213"/>
        <end position="235"/>
    </location>
</feature>
<protein>
    <recommendedName>
        <fullName evidence="6">SURF1-like protein</fullName>
    </recommendedName>
</protein>
<dbReference type="CDD" id="cd06662">
    <property type="entry name" value="SURF1"/>
    <property type="match status" value="1"/>
</dbReference>
<name>A0A2W2BIS9_9HYPH</name>
<keyword evidence="4 6" id="KW-1133">Transmembrane helix</keyword>